<dbReference type="EMBL" id="JACAZI010000026">
    <property type="protein sequence ID" value="KAF7334609.1"/>
    <property type="molecule type" value="Genomic_DNA"/>
</dbReference>
<organism evidence="1 2">
    <name type="scientific">Mycena venus</name>
    <dbReference type="NCBI Taxonomy" id="2733690"/>
    <lineage>
        <taxon>Eukaryota</taxon>
        <taxon>Fungi</taxon>
        <taxon>Dikarya</taxon>
        <taxon>Basidiomycota</taxon>
        <taxon>Agaricomycotina</taxon>
        <taxon>Agaricomycetes</taxon>
        <taxon>Agaricomycetidae</taxon>
        <taxon>Agaricales</taxon>
        <taxon>Marasmiineae</taxon>
        <taxon>Mycenaceae</taxon>
        <taxon>Mycena</taxon>
    </lineage>
</organism>
<proteinExistence type="predicted"/>
<comment type="caution">
    <text evidence="1">The sequence shown here is derived from an EMBL/GenBank/DDBJ whole genome shotgun (WGS) entry which is preliminary data.</text>
</comment>
<protein>
    <submittedName>
        <fullName evidence="1">Uncharacterized protein</fullName>
    </submittedName>
</protein>
<evidence type="ECO:0000313" key="1">
    <source>
        <dbReference type="EMBL" id="KAF7334609.1"/>
    </source>
</evidence>
<accession>A0A8H6X5Y0</accession>
<dbReference type="AlphaFoldDB" id="A0A8H6X5Y0"/>
<sequence length="238" mass="26045">MIPLFCSFKGPASSLRSSVARAPSRPSSSRAQSQRNWRRLLGDLAQIAQSDTGVRSLSLTATFPECPKVTSAIAAHWLELHELSLVLKRASRQSALHDYLGFSDRDDSDDGLESGSECDEEILKRAGVPIRAIFSGNWDDVASELGSVYCGVVSRSRRIRVPLTQHWKPSSATSCARSLSTTRAVALVGRPATFYRRISNPFPTCSSLAICTDIPPYYRGELPSARNRSCANHIAHPN</sequence>
<name>A0A8H6X5Y0_9AGAR</name>
<reference evidence="1" key="1">
    <citation type="submission" date="2020-05" db="EMBL/GenBank/DDBJ databases">
        <title>Mycena genomes resolve the evolution of fungal bioluminescence.</title>
        <authorList>
            <person name="Tsai I.J."/>
        </authorList>
    </citation>
    <scope>NUCLEOTIDE SEQUENCE</scope>
    <source>
        <strain evidence="1">CCC161011</strain>
    </source>
</reference>
<evidence type="ECO:0000313" key="2">
    <source>
        <dbReference type="Proteomes" id="UP000620124"/>
    </source>
</evidence>
<keyword evidence="2" id="KW-1185">Reference proteome</keyword>
<gene>
    <name evidence="1" type="ORF">MVEN_02291000</name>
</gene>
<dbReference type="Proteomes" id="UP000620124">
    <property type="component" value="Unassembled WGS sequence"/>
</dbReference>